<keyword evidence="9" id="KW-1185">Reference proteome</keyword>
<dbReference type="GO" id="GO:0043115">
    <property type="term" value="F:precorrin-2 dehydrogenase activity"/>
    <property type="evidence" value="ECO:0007669"/>
    <property type="project" value="UniProtKB-EC"/>
</dbReference>
<comment type="catalytic activity">
    <reaction evidence="6">
        <text>precorrin-2 + NAD(+) = sirohydrochlorin + NADH + 2 H(+)</text>
        <dbReference type="Rhea" id="RHEA:15613"/>
        <dbReference type="ChEBI" id="CHEBI:15378"/>
        <dbReference type="ChEBI" id="CHEBI:57540"/>
        <dbReference type="ChEBI" id="CHEBI:57945"/>
        <dbReference type="ChEBI" id="CHEBI:58351"/>
        <dbReference type="ChEBI" id="CHEBI:58827"/>
        <dbReference type="EC" id="1.3.1.76"/>
    </reaction>
</comment>
<dbReference type="InterPro" id="IPR042518">
    <property type="entry name" value="SirC_C"/>
</dbReference>
<dbReference type="Pfam" id="PF14824">
    <property type="entry name" value="Sirohm_synth_M"/>
    <property type="match status" value="1"/>
</dbReference>
<keyword evidence="4" id="KW-0520">NAD</keyword>
<dbReference type="GO" id="GO:0019354">
    <property type="term" value="P:siroheme biosynthetic process"/>
    <property type="evidence" value="ECO:0007669"/>
    <property type="project" value="UniProtKB-UniPathway"/>
</dbReference>
<dbReference type="AlphaFoldDB" id="A0A221MGQ0"/>
<dbReference type="Pfam" id="PF22440">
    <property type="entry name" value="SirC_C"/>
    <property type="match status" value="1"/>
</dbReference>
<dbReference type="NCBIfam" id="TIGR01470">
    <property type="entry name" value="cysG_Nterm"/>
    <property type="match status" value="1"/>
</dbReference>
<dbReference type="PANTHER" id="PTHR35330">
    <property type="entry name" value="SIROHEME BIOSYNTHESIS PROTEIN MET8"/>
    <property type="match status" value="1"/>
</dbReference>
<dbReference type="Pfam" id="PF13241">
    <property type="entry name" value="NAD_binding_7"/>
    <property type="match status" value="1"/>
</dbReference>
<name>A0A221MGQ0_9BACI</name>
<dbReference type="GO" id="GO:0004325">
    <property type="term" value="F:ferrochelatase activity"/>
    <property type="evidence" value="ECO:0007669"/>
    <property type="project" value="InterPro"/>
</dbReference>
<evidence type="ECO:0000256" key="5">
    <source>
        <dbReference type="ARBA" id="ARBA00023244"/>
    </source>
</evidence>
<dbReference type="InterPro" id="IPR036291">
    <property type="entry name" value="NAD(P)-bd_dom_sf"/>
</dbReference>
<reference evidence="8 9" key="1">
    <citation type="journal article" date="2003" name="Int. J. Syst. Evol. Microbiol.">
        <title>Virgibacillus carmonensis sp. nov., Virgibacillus necropolis sp. nov. and Virgibacillus picturae sp. nov., three novel species isolated from deteriorated mural paintings, transfer of the species of the genus salibacillus to Virgibacillus, as Virgibacillus marismortui comb. nov. and Virgibacillus salexigens comb. nov., and emended description of the genus Virgibacillus.</title>
        <authorList>
            <person name="Heyrman J."/>
            <person name="Logan N.A."/>
            <person name="Busse H.J."/>
            <person name="Balcaen A."/>
            <person name="Lebbe L."/>
            <person name="Rodriguez-Diaz M."/>
            <person name="Swings J."/>
            <person name="De Vos P."/>
        </authorList>
    </citation>
    <scope>NUCLEOTIDE SEQUENCE [LARGE SCALE GENOMIC DNA]</scope>
    <source>
        <strain evidence="8 9">LMG 19488</strain>
    </source>
</reference>
<dbReference type="SUPFAM" id="SSF51735">
    <property type="entry name" value="NAD(P)-binding Rossmann-fold domains"/>
    <property type="match status" value="1"/>
</dbReference>
<comment type="pathway">
    <text evidence="1">Porphyrin-containing compound metabolism; siroheme biosynthesis; sirohydrochlorin from precorrin-2: step 1/1.</text>
</comment>
<keyword evidence="3" id="KW-0560">Oxidoreductase</keyword>
<dbReference type="OrthoDB" id="9773765at2"/>
<dbReference type="PANTHER" id="PTHR35330:SF1">
    <property type="entry name" value="SIROHEME BIOSYNTHESIS PROTEIN MET8"/>
    <property type="match status" value="1"/>
</dbReference>
<dbReference type="InterPro" id="IPR028281">
    <property type="entry name" value="Sirohaem_synthase_central"/>
</dbReference>
<evidence type="ECO:0000259" key="7">
    <source>
        <dbReference type="Pfam" id="PF14824"/>
    </source>
</evidence>
<evidence type="ECO:0000313" key="8">
    <source>
        <dbReference type="EMBL" id="ASN06792.1"/>
    </source>
</evidence>
<dbReference type="InterPro" id="IPR028161">
    <property type="entry name" value="Met8-like"/>
</dbReference>
<dbReference type="UniPathway" id="UPA00262">
    <property type="reaction ID" value="UER00222"/>
</dbReference>
<feature type="domain" description="Siroheme synthase central" evidence="7">
    <location>
        <begin position="118"/>
        <end position="142"/>
    </location>
</feature>
<evidence type="ECO:0000256" key="3">
    <source>
        <dbReference type="ARBA" id="ARBA00023002"/>
    </source>
</evidence>
<dbReference type="SUPFAM" id="SSF75615">
    <property type="entry name" value="Siroheme synthase middle domains-like"/>
    <property type="match status" value="1"/>
</dbReference>
<accession>A0A221MGQ0</accession>
<evidence type="ECO:0000313" key="9">
    <source>
        <dbReference type="Proteomes" id="UP000204391"/>
    </source>
</evidence>
<dbReference type="Proteomes" id="UP000204391">
    <property type="component" value="Chromosome"/>
</dbReference>
<dbReference type="NCBIfam" id="NF005222">
    <property type="entry name" value="PRK06718.1"/>
    <property type="match status" value="1"/>
</dbReference>
<dbReference type="RefSeq" id="WP_089533788.1">
    <property type="nucleotide sequence ID" value="NZ_CP022437.1"/>
</dbReference>
<evidence type="ECO:0000256" key="2">
    <source>
        <dbReference type="ARBA" id="ARBA00012400"/>
    </source>
</evidence>
<keyword evidence="5" id="KW-0627">Porphyrin biosynthesis</keyword>
<evidence type="ECO:0000256" key="1">
    <source>
        <dbReference type="ARBA" id="ARBA00005010"/>
    </source>
</evidence>
<dbReference type="InterPro" id="IPR006367">
    <property type="entry name" value="Sirohaem_synthase_N"/>
</dbReference>
<organism evidence="8 9">
    <name type="scientific">Virgibacillus necropolis</name>
    <dbReference type="NCBI Taxonomy" id="163877"/>
    <lineage>
        <taxon>Bacteria</taxon>
        <taxon>Bacillati</taxon>
        <taxon>Bacillota</taxon>
        <taxon>Bacilli</taxon>
        <taxon>Bacillales</taxon>
        <taxon>Bacillaceae</taxon>
        <taxon>Virgibacillus</taxon>
    </lineage>
</organism>
<proteinExistence type="predicted"/>
<dbReference type="KEGG" id="vne:CFK40_18090"/>
<gene>
    <name evidence="8" type="ORF">CFK40_18090</name>
</gene>
<protein>
    <recommendedName>
        <fullName evidence="2">precorrin-2 dehydrogenase</fullName>
        <ecNumber evidence="2">1.3.1.76</ecNumber>
    </recommendedName>
</protein>
<evidence type="ECO:0000256" key="6">
    <source>
        <dbReference type="ARBA" id="ARBA00047561"/>
    </source>
</evidence>
<sequence>MTLTPLMIDLGGKKVVIVGGGRVAERRVQNLLESGALLTVISPEIEEKIHSLWEKGLLNWRQKYFEAEDLDNAFLIIVATNNSVVNQSVVQATPPNSLLSVASDANQGNVQFPAHFKQGKLSVSISTNGASPLLSAKIKKHLHTIYDENYGDYVDFLYESRQLIKHSALAKKEQKLLLKDLLREDFLNKDKQRKKLVCLKGDILK</sequence>
<dbReference type="Gene3D" id="1.10.8.610">
    <property type="entry name" value="SirC, precorrin-2 dehydrogenase, C-terminal helical domain-like"/>
    <property type="match status" value="1"/>
</dbReference>
<dbReference type="EMBL" id="CP022437">
    <property type="protein sequence ID" value="ASN06792.1"/>
    <property type="molecule type" value="Genomic_DNA"/>
</dbReference>
<evidence type="ECO:0000256" key="4">
    <source>
        <dbReference type="ARBA" id="ARBA00023027"/>
    </source>
</evidence>
<dbReference type="EC" id="1.3.1.76" evidence="2"/>
<dbReference type="Gene3D" id="3.40.50.720">
    <property type="entry name" value="NAD(P)-binding Rossmann-like Domain"/>
    <property type="match status" value="1"/>
</dbReference>